<evidence type="ECO:0000313" key="2">
    <source>
        <dbReference type="EMBL" id="CAG6500877.1"/>
    </source>
</evidence>
<name>A0A8D8G8Y2_CULPI</name>
<feature type="region of interest" description="Disordered" evidence="1">
    <location>
        <begin position="80"/>
        <end position="107"/>
    </location>
</feature>
<dbReference type="AlphaFoldDB" id="A0A8D8G8Y2"/>
<reference evidence="2" key="1">
    <citation type="submission" date="2021-05" db="EMBL/GenBank/DDBJ databases">
        <authorList>
            <person name="Alioto T."/>
            <person name="Alioto T."/>
            <person name="Gomez Garrido J."/>
        </authorList>
    </citation>
    <scope>NUCLEOTIDE SEQUENCE</scope>
</reference>
<protein>
    <submittedName>
        <fullName evidence="2">(northern house mosquito) hypothetical protein</fullName>
    </submittedName>
</protein>
<organism evidence="2">
    <name type="scientific">Culex pipiens</name>
    <name type="common">House mosquito</name>
    <dbReference type="NCBI Taxonomy" id="7175"/>
    <lineage>
        <taxon>Eukaryota</taxon>
        <taxon>Metazoa</taxon>
        <taxon>Ecdysozoa</taxon>
        <taxon>Arthropoda</taxon>
        <taxon>Hexapoda</taxon>
        <taxon>Insecta</taxon>
        <taxon>Pterygota</taxon>
        <taxon>Neoptera</taxon>
        <taxon>Endopterygota</taxon>
        <taxon>Diptera</taxon>
        <taxon>Nematocera</taxon>
        <taxon>Culicoidea</taxon>
        <taxon>Culicidae</taxon>
        <taxon>Culicinae</taxon>
        <taxon>Culicini</taxon>
        <taxon>Culex</taxon>
        <taxon>Culex</taxon>
    </lineage>
</organism>
<sequence>MSLLRSGGVDDEKNELDHTRGGLHPSLAAAPYGSSLLAVVGVTDEFCRWWDSRCPWNATSCRSHFGVTACDKSIHQALGTGAVRPGPAGGGPPAPRGPPEAATERQL</sequence>
<feature type="region of interest" description="Disordered" evidence="1">
    <location>
        <begin position="1"/>
        <end position="25"/>
    </location>
</feature>
<evidence type="ECO:0000256" key="1">
    <source>
        <dbReference type="SAM" id="MobiDB-lite"/>
    </source>
</evidence>
<dbReference type="EMBL" id="HBUE01141243">
    <property type="protein sequence ID" value="CAG6500877.1"/>
    <property type="molecule type" value="Transcribed_RNA"/>
</dbReference>
<feature type="compositionally biased region" description="Basic and acidic residues" evidence="1">
    <location>
        <begin position="8"/>
        <end position="20"/>
    </location>
</feature>
<accession>A0A8D8G8Y2</accession>
<proteinExistence type="predicted"/>